<dbReference type="GO" id="GO:0009279">
    <property type="term" value="C:cell outer membrane"/>
    <property type="evidence" value="ECO:0007669"/>
    <property type="project" value="UniProtKB-SubCell"/>
</dbReference>
<keyword evidence="9" id="KW-0812">Transmembrane</keyword>
<evidence type="ECO:0000256" key="11">
    <source>
        <dbReference type="ARBA" id="ARBA00022729"/>
    </source>
</evidence>
<feature type="active site" description="Nucleophile" evidence="18">
    <location>
        <position position="147"/>
    </location>
</feature>
<dbReference type="Pfam" id="PF02253">
    <property type="entry name" value="PLA1"/>
    <property type="match status" value="1"/>
</dbReference>
<dbReference type="EC" id="3.1.1.32" evidence="5 20"/>
<evidence type="ECO:0000256" key="10">
    <source>
        <dbReference type="ARBA" id="ARBA00022723"/>
    </source>
</evidence>
<comment type="catalytic activity">
    <reaction evidence="1 20">
        <text>a 1,2-diacyl-sn-glycero-3-phosphocholine + H2O = a 2-acyl-sn-glycero-3-phosphocholine + a fatty acid + H(+)</text>
        <dbReference type="Rhea" id="RHEA:18689"/>
        <dbReference type="ChEBI" id="CHEBI:15377"/>
        <dbReference type="ChEBI" id="CHEBI:15378"/>
        <dbReference type="ChEBI" id="CHEBI:28868"/>
        <dbReference type="ChEBI" id="CHEBI:57643"/>
        <dbReference type="ChEBI" id="CHEBI:57875"/>
        <dbReference type="EC" id="3.1.1.32"/>
    </reaction>
</comment>
<feature type="active site" description="Proton acceptor" evidence="18">
    <location>
        <position position="145"/>
    </location>
</feature>
<dbReference type="PATRIC" id="fig|223926.6.peg.1200"/>
<name>Q87Q90_VIBPA</name>
<evidence type="ECO:0000256" key="4">
    <source>
        <dbReference type="ARBA" id="ARBA00011702"/>
    </source>
</evidence>
<protein>
    <recommendedName>
        <fullName evidence="7 20">Phospholipase A1</fullName>
        <ecNumber evidence="5 20">3.1.1.32</ecNumber>
        <ecNumber evidence="6 20">3.1.1.4</ecNumber>
    </recommendedName>
    <alternativeName>
        <fullName evidence="20">Phosphatidylcholine 1-acylhydrolase</fullName>
    </alternativeName>
</protein>
<keyword evidence="12 20" id="KW-0378">Hydrolase</keyword>
<dbReference type="SUPFAM" id="SSF56931">
    <property type="entry name" value="Outer membrane phospholipase A (OMPLA)"/>
    <property type="match status" value="1"/>
</dbReference>
<keyword evidence="10 19" id="KW-0479">Metal-binding</keyword>
<dbReference type="GO" id="GO:0005509">
    <property type="term" value="F:calcium ion binding"/>
    <property type="evidence" value="ECO:0007669"/>
    <property type="project" value="TreeGrafter"/>
</dbReference>
<evidence type="ECO:0000256" key="9">
    <source>
        <dbReference type="ARBA" id="ARBA00022692"/>
    </source>
</evidence>
<evidence type="ECO:0000256" key="2">
    <source>
        <dbReference type="ARBA" id="ARBA00001604"/>
    </source>
</evidence>
<feature type="binding site" description="in dimeric form" evidence="19">
    <location>
        <position position="113"/>
    </location>
    <ligand>
        <name>Ca(2+)</name>
        <dbReference type="ChEBI" id="CHEBI:29108"/>
        <label>1</label>
    </ligand>
</feature>
<gene>
    <name evidence="21" type="ordered locus">VP1260</name>
</gene>
<dbReference type="PANTHER" id="PTHR40457">
    <property type="entry name" value="PHOSPHOLIPASE A1"/>
    <property type="match status" value="1"/>
</dbReference>
<comment type="catalytic activity">
    <reaction evidence="2 20">
        <text>a 1,2-diacyl-sn-glycero-3-phosphocholine + H2O = a 1-acyl-sn-glycero-3-phosphocholine + a fatty acid + H(+)</text>
        <dbReference type="Rhea" id="RHEA:15801"/>
        <dbReference type="ChEBI" id="CHEBI:15377"/>
        <dbReference type="ChEBI" id="CHEBI:15378"/>
        <dbReference type="ChEBI" id="CHEBI:28868"/>
        <dbReference type="ChEBI" id="CHEBI:57643"/>
        <dbReference type="ChEBI" id="CHEBI:58168"/>
        <dbReference type="EC" id="3.1.1.4"/>
    </reaction>
</comment>
<dbReference type="GO" id="GO:0008970">
    <property type="term" value="F:phospholipase A1 activity"/>
    <property type="evidence" value="ECO:0007669"/>
    <property type="project" value="UniProtKB-EC"/>
</dbReference>
<evidence type="ECO:0000256" key="14">
    <source>
        <dbReference type="ARBA" id="ARBA00022963"/>
    </source>
</evidence>
<dbReference type="EC" id="3.1.1.4" evidence="6 20"/>
<dbReference type="GO" id="GO:0016042">
    <property type="term" value="P:lipid catabolic process"/>
    <property type="evidence" value="ECO:0007669"/>
    <property type="project" value="UniProtKB-KW"/>
</dbReference>
<evidence type="ECO:0000256" key="16">
    <source>
        <dbReference type="ARBA" id="ARBA00023136"/>
    </source>
</evidence>
<evidence type="ECO:0000256" key="19">
    <source>
        <dbReference type="PIRSR" id="PIRSR603187-2"/>
    </source>
</evidence>
<dbReference type="PRINTS" id="PR01486">
    <property type="entry name" value="PHPHLIPASEA1"/>
</dbReference>
<dbReference type="eggNOG" id="COG2829">
    <property type="taxonomic scope" value="Bacteria"/>
</dbReference>
<comment type="similarity">
    <text evidence="3 20">Belongs to the phospholipase A1 family.</text>
</comment>
<keyword evidence="11" id="KW-0732">Signal</keyword>
<keyword evidence="13 19" id="KW-0106">Calcium</keyword>
<keyword evidence="15 20" id="KW-0443">Lipid metabolism</keyword>
<dbReference type="GO" id="GO:0004623">
    <property type="term" value="F:phospholipase A2 activity"/>
    <property type="evidence" value="ECO:0007669"/>
    <property type="project" value="UniProtKB-EC"/>
</dbReference>
<comment type="function">
    <text evidence="20">Hydrolysis of phosphatidylcholine with phospholipase A2 (EC 3.1.1.4) and phospholipase A1 (EC 3.1.1.32) activities.</text>
</comment>
<evidence type="ECO:0000256" key="12">
    <source>
        <dbReference type="ARBA" id="ARBA00022801"/>
    </source>
</evidence>
<keyword evidence="16" id="KW-0472">Membrane</keyword>
<evidence type="ECO:0000256" key="8">
    <source>
        <dbReference type="ARBA" id="ARBA00022452"/>
    </source>
</evidence>
<sequence length="269" mass="30790">MIRNDIAALWFGGKRITMKYKVIPLLLCPVLAYGKDITHISTYEDNYVLGTYTTDINQSAYSEMGSEMDSLQDFEVKFQISASIPFYRFSSGTALMGAYTQKSLWQLANSDISSPFRETNYKPQVFLAHQSNMLLFNHVEAGYKHESNGQSSKLSRSWDRLYVAAERFSGPVEYGVHAWWVITTENDDMENYYAPYELWAKVYTRAGVVNTRGFYNFADDKGGVELGYTFYFNDILGVYLQGYHGYGETLIDYDHSQTRVGLGIKLMNL</sequence>
<evidence type="ECO:0000256" key="7">
    <source>
        <dbReference type="ARBA" id="ARBA00021726"/>
    </source>
</evidence>
<comment type="subunit">
    <text evidence="4 20">Homodimer; dimerization is reversible, and the dimeric form is the active one.</text>
</comment>
<dbReference type="AlphaFoldDB" id="Q87Q90"/>
<evidence type="ECO:0000256" key="17">
    <source>
        <dbReference type="ARBA" id="ARBA00023237"/>
    </source>
</evidence>
<dbReference type="PANTHER" id="PTHR40457:SF1">
    <property type="entry name" value="PHOSPHOLIPASE A1"/>
    <property type="match status" value="1"/>
</dbReference>
<dbReference type="InterPro" id="IPR003187">
    <property type="entry name" value="PLipase_A1"/>
</dbReference>
<keyword evidence="8" id="KW-1134">Transmembrane beta strand</keyword>
<dbReference type="Proteomes" id="UP000002493">
    <property type="component" value="Chromosome 1"/>
</dbReference>
<evidence type="ECO:0000256" key="20">
    <source>
        <dbReference type="RuleBase" id="RU366027"/>
    </source>
</evidence>
<evidence type="ECO:0000256" key="15">
    <source>
        <dbReference type="ARBA" id="ARBA00023098"/>
    </source>
</evidence>
<evidence type="ECO:0000256" key="1">
    <source>
        <dbReference type="ARBA" id="ARBA00000111"/>
    </source>
</evidence>
<evidence type="ECO:0000313" key="22">
    <source>
        <dbReference type="Proteomes" id="UP000002493"/>
    </source>
</evidence>
<organism evidence="21 22">
    <name type="scientific">Vibrio parahaemolyticus serotype O3:K6 (strain RIMD 2210633)</name>
    <dbReference type="NCBI Taxonomy" id="223926"/>
    <lineage>
        <taxon>Bacteria</taxon>
        <taxon>Pseudomonadati</taxon>
        <taxon>Pseudomonadota</taxon>
        <taxon>Gammaproteobacteria</taxon>
        <taxon>Vibrionales</taxon>
        <taxon>Vibrionaceae</taxon>
        <taxon>Vibrio</taxon>
    </lineage>
</organism>
<keyword evidence="17 20" id="KW-0998">Cell outer membrane</keyword>
<reference evidence="21 22" key="1">
    <citation type="journal article" date="2003" name="Lancet">
        <title>Genome sequence of Vibrio parahaemolyticus: a pathogenic mechanism distinct from that of V. cholerae.</title>
        <authorList>
            <person name="Makino K."/>
            <person name="Oshima K."/>
            <person name="Kurokawa K."/>
            <person name="Yokoyama K."/>
            <person name="Uda T."/>
            <person name="Tagomori K."/>
            <person name="Iijima Y."/>
            <person name="Najima M."/>
            <person name="Nakano M."/>
            <person name="Yamashita A."/>
            <person name="Kubota Y."/>
            <person name="Kimura S."/>
            <person name="Yasunaga T."/>
            <person name="Honda T."/>
            <person name="Shinagawa H."/>
            <person name="Hattori M."/>
            <person name="Iida T."/>
        </authorList>
    </citation>
    <scope>NUCLEOTIDE SEQUENCE [LARGE SCALE GENOMIC DNA]</scope>
    <source>
        <strain evidence="22">RIMD 2210633</strain>
    </source>
</reference>
<feature type="binding site" description="in dimeric form" evidence="19">
    <location>
        <position position="155"/>
    </location>
    <ligand>
        <name>Ca(2+)</name>
        <dbReference type="ChEBI" id="CHEBI:29108"/>
        <label>1</label>
    </ligand>
</feature>
<dbReference type="EMBL" id="BA000031">
    <property type="protein sequence ID" value="BAC59523.1"/>
    <property type="molecule type" value="Genomic_DNA"/>
</dbReference>
<comment type="subcellular location">
    <subcellularLocation>
        <location evidence="20">Cell outer membrane</location>
        <topology evidence="20">Multi-pass membrane protein</topology>
    </subcellularLocation>
    <text evidence="20">One of the very few enzymes located there.</text>
</comment>
<dbReference type="KEGG" id="vpa:VP1260"/>
<evidence type="ECO:0000256" key="5">
    <source>
        <dbReference type="ARBA" id="ARBA00013179"/>
    </source>
</evidence>
<dbReference type="InterPro" id="IPR036541">
    <property type="entry name" value="PLipase_A1_sf"/>
</dbReference>
<dbReference type="Gene3D" id="2.40.230.10">
    <property type="entry name" value="Phospholipase A1"/>
    <property type="match status" value="1"/>
</dbReference>
<proteinExistence type="inferred from homology"/>
<evidence type="ECO:0000256" key="6">
    <source>
        <dbReference type="ARBA" id="ARBA00013278"/>
    </source>
</evidence>
<evidence type="ECO:0000313" key="21">
    <source>
        <dbReference type="EMBL" id="BAC59523.1"/>
    </source>
</evidence>
<comment type="cofactor">
    <cofactor evidence="20">
        <name>Ca(2+)</name>
        <dbReference type="ChEBI" id="CHEBI:29108"/>
    </cofactor>
    <text evidence="20">Binds 1 Ca(2+) ion per monomer. In the dimeric form the Ca(2+) is bound by different amino acids with binding of each Ca(2+) shared with ligands coming from each monomer. The Ca(2+) ion may have a role in catalysis.</text>
</comment>
<evidence type="ECO:0000256" key="13">
    <source>
        <dbReference type="ARBA" id="ARBA00022837"/>
    </source>
</evidence>
<evidence type="ECO:0000256" key="18">
    <source>
        <dbReference type="PIRSR" id="PIRSR603187-1"/>
    </source>
</evidence>
<dbReference type="HOGENOM" id="CLU_045813_1_0_6"/>
<keyword evidence="14 20" id="KW-0442">Lipid degradation</keyword>
<accession>Q87Q90</accession>
<evidence type="ECO:0000256" key="3">
    <source>
        <dbReference type="ARBA" id="ARBA00010525"/>
    </source>
</evidence>